<dbReference type="EMBL" id="MU795555">
    <property type="protein sequence ID" value="KAJ3805652.1"/>
    <property type="molecule type" value="Genomic_DNA"/>
</dbReference>
<gene>
    <name evidence="1" type="ORF">F5876DRAFT_69610</name>
</gene>
<dbReference type="Proteomes" id="UP001163835">
    <property type="component" value="Unassembled WGS sequence"/>
</dbReference>
<evidence type="ECO:0000313" key="2">
    <source>
        <dbReference type="Proteomes" id="UP001163835"/>
    </source>
</evidence>
<organism evidence="1 2">
    <name type="scientific">Lentinula aff. lateritia</name>
    <dbReference type="NCBI Taxonomy" id="2804960"/>
    <lineage>
        <taxon>Eukaryota</taxon>
        <taxon>Fungi</taxon>
        <taxon>Dikarya</taxon>
        <taxon>Basidiomycota</taxon>
        <taxon>Agaricomycotina</taxon>
        <taxon>Agaricomycetes</taxon>
        <taxon>Agaricomycetidae</taxon>
        <taxon>Agaricales</taxon>
        <taxon>Marasmiineae</taxon>
        <taxon>Omphalotaceae</taxon>
        <taxon>Lentinula</taxon>
    </lineage>
</organism>
<comment type="caution">
    <text evidence="1">The sequence shown here is derived from an EMBL/GenBank/DDBJ whole genome shotgun (WGS) entry which is preliminary data.</text>
</comment>
<reference evidence="1" key="1">
    <citation type="submission" date="2022-09" db="EMBL/GenBank/DDBJ databases">
        <title>A Global Phylogenomic Analysis of the Shiitake Genus Lentinula.</title>
        <authorList>
            <consortium name="DOE Joint Genome Institute"/>
            <person name="Sierra-Patev S."/>
            <person name="Min B."/>
            <person name="Naranjo-Ortiz M."/>
            <person name="Looney B."/>
            <person name="Konkel Z."/>
            <person name="Slot J.C."/>
            <person name="Sakamoto Y."/>
            <person name="Steenwyk J.L."/>
            <person name="Rokas A."/>
            <person name="Carro J."/>
            <person name="Camarero S."/>
            <person name="Ferreira P."/>
            <person name="Molpeceres G."/>
            <person name="Ruiz-Duenas F.J."/>
            <person name="Serrano A."/>
            <person name="Henrissat B."/>
            <person name="Drula E."/>
            <person name="Hughes K.W."/>
            <person name="Mata J.L."/>
            <person name="Ishikawa N.K."/>
            <person name="Vargas-Isla R."/>
            <person name="Ushijima S."/>
            <person name="Smith C.A."/>
            <person name="Ahrendt S."/>
            <person name="Andreopoulos W."/>
            <person name="He G."/>
            <person name="Labutti K."/>
            <person name="Lipzen A."/>
            <person name="Ng V."/>
            <person name="Riley R."/>
            <person name="Sandor L."/>
            <person name="Barry K."/>
            <person name="Martinez A.T."/>
            <person name="Xiao Y."/>
            <person name="Gibbons J.G."/>
            <person name="Terashima K."/>
            <person name="Grigoriev I.V."/>
            <person name="Hibbett D.S."/>
        </authorList>
    </citation>
    <scope>NUCLEOTIDE SEQUENCE</scope>
    <source>
        <strain evidence="1">TMI1499</strain>
    </source>
</reference>
<protein>
    <submittedName>
        <fullName evidence="1">Uncharacterized protein</fullName>
    </submittedName>
</protein>
<name>A0ACC1TLQ8_9AGAR</name>
<keyword evidence="2" id="KW-1185">Reference proteome</keyword>
<evidence type="ECO:0000313" key="1">
    <source>
        <dbReference type="EMBL" id="KAJ3805652.1"/>
    </source>
</evidence>
<proteinExistence type="predicted"/>
<sequence length="185" mass="20738">MSTPHLISDSDESNYQETEKFLHFLSQSNVQLAQLGSCCLELNKKLGLCDPNKPWLIIEKGLEYQSLAVLPINAAFKAHFCLQAIISQIKPALPSVSDSITLKIEKFQVHVSWDSTLTTTLKNIVKFLKGLEDTPRALTKADDRQAGKLIEELEGAFNNKSVDLPIDQYALELLKSTLKSRGWCY</sequence>
<accession>A0ACC1TLQ8</accession>